<proteinExistence type="predicted"/>
<accession>A0A0G1DIA9</accession>
<keyword evidence="1" id="KW-0812">Transmembrane</keyword>
<evidence type="ECO:0000313" key="2">
    <source>
        <dbReference type="EMBL" id="KKS97570.1"/>
    </source>
</evidence>
<protein>
    <submittedName>
        <fullName evidence="2">Uncharacterized protein</fullName>
    </submittedName>
</protein>
<name>A0A0G1DIA9_9BACT</name>
<reference evidence="2 3" key="1">
    <citation type="journal article" date="2015" name="Nature">
        <title>rRNA introns, odd ribosomes, and small enigmatic genomes across a large radiation of phyla.</title>
        <authorList>
            <person name="Brown C.T."/>
            <person name="Hug L.A."/>
            <person name="Thomas B.C."/>
            <person name="Sharon I."/>
            <person name="Castelle C.J."/>
            <person name="Singh A."/>
            <person name="Wilkins M.J."/>
            <person name="Williams K.H."/>
            <person name="Banfield J.F."/>
        </authorList>
    </citation>
    <scope>NUCLEOTIDE SEQUENCE [LARGE SCALE GENOMIC DNA]</scope>
</reference>
<keyword evidence="1" id="KW-0472">Membrane</keyword>
<dbReference type="Proteomes" id="UP000034894">
    <property type="component" value="Unassembled WGS sequence"/>
</dbReference>
<keyword evidence="1" id="KW-1133">Transmembrane helix</keyword>
<dbReference type="EMBL" id="LCFP01000007">
    <property type="protein sequence ID" value="KKS97570.1"/>
    <property type="molecule type" value="Genomic_DNA"/>
</dbReference>
<evidence type="ECO:0000313" key="3">
    <source>
        <dbReference type="Proteomes" id="UP000034894"/>
    </source>
</evidence>
<gene>
    <name evidence="2" type="ORF">UV73_C0007G0013</name>
</gene>
<evidence type="ECO:0000256" key="1">
    <source>
        <dbReference type="SAM" id="Phobius"/>
    </source>
</evidence>
<sequence length="108" mass="12141">MKIFRRFRQAGFAGIELVLLVTMVVGVAAAVRLALEPQNPQKQAATSTSCTSAGQTCTTDLNCPGKCGYVGSILKCGDIVRRSDMHNRFKLSWKMRLCRLYFKMRRYC</sequence>
<dbReference type="STRING" id="1618443.UV73_C0007G0013"/>
<feature type="transmembrane region" description="Helical" evidence="1">
    <location>
        <begin position="12"/>
        <end position="35"/>
    </location>
</feature>
<comment type="caution">
    <text evidence="2">The sequence shown here is derived from an EMBL/GenBank/DDBJ whole genome shotgun (WGS) entry which is preliminary data.</text>
</comment>
<organism evidence="2 3">
    <name type="scientific">Candidatus Gottesmanbacteria bacterium GW2011_GWA2_43_14</name>
    <dbReference type="NCBI Taxonomy" id="1618443"/>
    <lineage>
        <taxon>Bacteria</taxon>
        <taxon>Candidatus Gottesmaniibacteriota</taxon>
    </lineage>
</organism>
<dbReference type="AlphaFoldDB" id="A0A0G1DIA9"/>